<protein>
    <recommendedName>
        <fullName evidence="3">rRNA N-glycosylase</fullName>
        <ecNumber evidence="3">3.2.2.22</ecNumber>
    </recommendedName>
    <alternativeName>
        <fullName evidence="8">rRNA N-glycosidase</fullName>
    </alternativeName>
</protein>
<dbReference type="Gramene" id="ONIVA03G30740.1">
    <property type="protein sequence ID" value="ONIVA03G30740.1"/>
    <property type="gene ID" value="ONIVA03G30740"/>
</dbReference>
<reference evidence="11" key="1">
    <citation type="submission" date="2015-04" db="UniProtKB">
        <authorList>
            <consortium name="EnsemblPlants"/>
        </authorList>
    </citation>
    <scope>IDENTIFICATION</scope>
    <source>
        <strain evidence="11">SL10</strain>
    </source>
</reference>
<dbReference type="GO" id="GO:0090729">
    <property type="term" value="F:toxin activity"/>
    <property type="evidence" value="ECO:0007669"/>
    <property type="project" value="UniProtKB-KW"/>
</dbReference>
<evidence type="ECO:0000256" key="3">
    <source>
        <dbReference type="ARBA" id="ARBA00012001"/>
    </source>
</evidence>
<accession>A0A0E0GRS8</accession>
<evidence type="ECO:0000256" key="2">
    <source>
        <dbReference type="ARBA" id="ARBA00008544"/>
    </source>
</evidence>
<dbReference type="EnsemblPlants" id="ONIVA03G30740.1">
    <property type="protein sequence ID" value="ONIVA03G30740.1"/>
    <property type="gene ID" value="ONIVA03G30740"/>
</dbReference>
<feature type="compositionally biased region" description="Basic and acidic residues" evidence="10">
    <location>
        <begin position="17"/>
        <end position="33"/>
    </location>
</feature>
<feature type="region of interest" description="Disordered" evidence="10">
    <location>
        <begin position="313"/>
        <end position="406"/>
    </location>
</feature>
<sequence>MAAVTLLALGNDAPDVAGERRRGRDGERHGDERDGPDDERGDERASAASDGRRGGGDGGDQRVGRRSAWRGGRGEDDVIATSSQLQIDNRYILSEQTPNRAPVDWKMGHLIGRGDDNAMLSIRADNLYVTGFANRTGHWHVYPKFADQIPEPKTLLTFGDDYHSLLGDGSSQNLPKINLGLHATLNAIETLSNYQPSSDNTAIKIALTTLIVTLPEAVRFRPIRYRLLDGWFTGTRLTSHLAKEVVSWRDMSCAVLIFDKYGRWWASAEAGILQGKFQIRSKFDTLQYLDVTLHSTMIYYPLNKKTLTFGFAKSRIQRPPTPSPRSSFSRPHRRQGRPQLLLRHLNPQRHGTDGTARVARRRGGRDPGRERSSSMSGGRLDTSVANNPTGDRTSHAPRSASPQPQAAADDWLARLPILRAAPPSDNYPSCLRPPVRRLIRSSSTTSAVPSTSTRYTEGEDDMIGFTGFYNVDIFFSHDPNSLPRGYEKHKNKLGKEPHIMTSKSLQIKSAATILKRNEDSMASIPPTNQLIKSKTPEFGGSKPALSATKLPANPLSLKYSKSSSSPLLPRLHLPPLHGSGSGASGGGSGQRFGWWRRRRRWRRQALREVVKAAAVLGAPEVVKAAVTAATRRTDPPPWPRKGRAA</sequence>
<dbReference type="GO" id="GO:0017148">
    <property type="term" value="P:negative regulation of translation"/>
    <property type="evidence" value="ECO:0007669"/>
    <property type="project" value="UniProtKB-KW"/>
</dbReference>
<proteinExistence type="inferred from homology"/>
<evidence type="ECO:0000313" key="12">
    <source>
        <dbReference type="Proteomes" id="UP000006591"/>
    </source>
</evidence>
<evidence type="ECO:0000256" key="1">
    <source>
        <dbReference type="ARBA" id="ARBA00000237"/>
    </source>
</evidence>
<dbReference type="Gene3D" id="3.40.420.10">
    <property type="entry name" value="Ricin (A subunit), domain 1"/>
    <property type="match status" value="1"/>
</dbReference>
<dbReference type="OMA" id="HSTMIYY"/>
<keyword evidence="4 9" id="KW-0800">Toxin</keyword>
<comment type="similarity">
    <text evidence="2">Belongs to the ribosome-inactivating protein family. Type 1 RIP subfamily.</text>
</comment>
<dbReference type="InterPro" id="IPR016138">
    <property type="entry name" value="Ribosome_inactivat_prot_sub1"/>
</dbReference>
<evidence type="ECO:0000256" key="8">
    <source>
        <dbReference type="ARBA" id="ARBA00030788"/>
    </source>
</evidence>
<dbReference type="eggNOG" id="ENOG502R4IF">
    <property type="taxonomic scope" value="Eukaryota"/>
</dbReference>
<feature type="compositionally biased region" description="Basic and acidic residues" evidence="10">
    <location>
        <begin position="41"/>
        <end position="63"/>
    </location>
</feature>
<dbReference type="InterPro" id="IPR036041">
    <property type="entry name" value="Ribosome-inact_prot_sf"/>
</dbReference>
<keyword evidence="12" id="KW-1185">Reference proteome</keyword>
<dbReference type="HOGENOM" id="CLU_028440_0_0_1"/>
<evidence type="ECO:0000256" key="7">
    <source>
        <dbReference type="ARBA" id="ARBA00023193"/>
    </source>
</evidence>
<dbReference type="AlphaFoldDB" id="A0A0E0GRS8"/>
<dbReference type="GO" id="GO:0006952">
    <property type="term" value="P:defense response"/>
    <property type="evidence" value="ECO:0007669"/>
    <property type="project" value="UniProtKB-KW"/>
</dbReference>
<dbReference type="Pfam" id="PF00161">
    <property type="entry name" value="RIP"/>
    <property type="match status" value="1"/>
</dbReference>
<evidence type="ECO:0000256" key="9">
    <source>
        <dbReference type="RuleBase" id="RU004915"/>
    </source>
</evidence>
<dbReference type="Proteomes" id="UP000006591">
    <property type="component" value="Chromosome 3"/>
</dbReference>
<feature type="region of interest" description="Disordered" evidence="10">
    <location>
        <begin position="1"/>
        <end position="81"/>
    </location>
</feature>
<name>A0A0E0GRS8_ORYNI</name>
<dbReference type="PANTHER" id="PTHR33453">
    <property type="match status" value="1"/>
</dbReference>
<reference evidence="11" key="2">
    <citation type="submission" date="2018-04" db="EMBL/GenBank/DDBJ databases">
        <title>OnivRS2 (Oryza nivara Reference Sequence Version 2).</title>
        <authorList>
            <person name="Zhang J."/>
            <person name="Kudrna D."/>
            <person name="Lee S."/>
            <person name="Talag J."/>
            <person name="Rajasekar S."/>
            <person name="Welchert J."/>
            <person name="Hsing Y.-I."/>
            <person name="Wing R.A."/>
        </authorList>
    </citation>
    <scope>NUCLEOTIDE SEQUENCE [LARGE SCALE GENOMIC DNA]</scope>
    <source>
        <strain evidence="11">SL10</strain>
    </source>
</reference>
<keyword evidence="7 9" id="KW-0652">Protein synthesis inhibitor</keyword>
<dbReference type="PANTHER" id="PTHR33453:SF9">
    <property type="entry name" value="ALBUMIN B-32"/>
    <property type="match status" value="1"/>
</dbReference>
<evidence type="ECO:0000256" key="10">
    <source>
        <dbReference type="SAM" id="MobiDB-lite"/>
    </source>
</evidence>
<feature type="region of interest" description="Disordered" evidence="10">
    <location>
        <begin position="564"/>
        <end position="591"/>
    </location>
</feature>
<keyword evidence="5 9" id="KW-0378">Hydrolase</keyword>
<evidence type="ECO:0000313" key="11">
    <source>
        <dbReference type="EnsemblPlants" id="ONIVA03G30740.1"/>
    </source>
</evidence>
<organism evidence="11">
    <name type="scientific">Oryza nivara</name>
    <name type="common">Indian wild rice</name>
    <name type="synonym">Oryza sativa f. spontanea</name>
    <dbReference type="NCBI Taxonomy" id="4536"/>
    <lineage>
        <taxon>Eukaryota</taxon>
        <taxon>Viridiplantae</taxon>
        <taxon>Streptophyta</taxon>
        <taxon>Embryophyta</taxon>
        <taxon>Tracheophyta</taxon>
        <taxon>Spermatophyta</taxon>
        <taxon>Magnoliopsida</taxon>
        <taxon>Liliopsida</taxon>
        <taxon>Poales</taxon>
        <taxon>Poaceae</taxon>
        <taxon>BOP clade</taxon>
        <taxon>Oryzoideae</taxon>
        <taxon>Oryzeae</taxon>
        <taxon>Oryzinae</taxon>
        <taxon>Oryza</taxon>
    </lineage>
</organism>
<dbReference type="EC" id="3.2.2.22" evidence="3"/>
<evidence type="ECO:0000256" key="6">
    <source>
        <dbReference type="ARBA" id="ARBA00022821"/>
    </source>
</evidence>
<evidence type="ECO:0000256" key="4">
    <source>
        <dbReference type="ARBA" id="ARBA00022656"/>
    </source>
</evidence>
<feature type="region of interest" description="Disordered" evidence="10">
    <location>
        <begin position="523"/>
        <end position="546"/>
    </location>
</feature>
<comment type="catalytic activity">
    <reaction evidence="1 9">
        <text>Endohydrolysis of the N-glycosidic bond at one specific adenosine on the 28S rRNA.</text>
        <dbReference type="EC" id="3.2.2.22"/>
    </reaction>
</comment>
<feature type="compositionally biased region" description="Low complexity" evidence="10">
    <location>
        <begin position="564"/>
        <end position="578"/>
    </location>
</feature>
<dbReference type="SUPFAM" id="SSF56371">
    <property type="entry name" value="Ribosome inactivating proteins (RIP)"/>
    <property type="match status" value="1"/>
</dbReference>
<dbReference type="InterPro" id="IPR001574">
    <property type="entry name" value="Ribosome_inactivat_prot"/>
</dbReference>
<evidence type="ECO:0000256" key="5">
    <source>
        <dbReference type="ARBA" id="ARBA00022801"/>
    </source>
</evidence>
<feature type="compositionally biased region" description="Gly residues" evidence="10">
    <location>
        <begin position="579"/>
        <end position="590"/>
    </location>
</feature>
<dbReference type="GO" id="GO:0030598">
    <property type="term" value="F:rRNA N-glycosylase activity"/>
    <property type="evidence" value="ECO:0007669"/>
    <property type="project" value="UniProtKB-EC"/>
</dbReference>
<keyword evidence="6 9" id="KW-0611">Plant defense</keyword>